<dbReference type="Gene3D" id="3.40.50.150">
    <property type="entry name" value="Vaccinia Virus protein VP39"/>
    <property type="match status" value="1"/>
</dbReference>
<dbReference type="EMBL" id="BOPO01000021">
    <property type="protein sequence ID" value="GIL26308.1"/>
    <property type="molecule type" value="Genomic_DNA"/>
</dbReference>
<dbReference type="PANTHER" id="PTHR18895">
    <property type="entry name" value="HEMK METHYLTRANSFERASE"/>
    <property type="match status" value="1"/>
</dbReference>
<evidence type="ECO:0000256" key="3">
    <source>
        <dbReference type="ARBA" id="ARBA00022691"/>
    </source>
</evidence>
<reference evidence="9" key="1">
    <citation type="journal article" date="2021" name="Int. J. Syst. Evol. Microbiol.">
        <title>Actinocatenispora comari sp. nov., an endophytic actinomycete isolated from aerial parts of Comarum salesowianum.</title>
        <authorList>
            <person name="Oyunbileg N."/>
            <person name="Iizaka Y."/>
            <person name="Hamada M."/>
            <person name="Davaapurev B.O."/>
            <person name="Fukumoto A."/>
            <person name="Tsetseg B."/>
            <person name="Kato F."/>
            <person name="Tamura T."/>
            <person name="Batkhuu J."/>
            <person name="Anzai Y."/>
        </authorList>
    </citation>
    <scope>NUCLEOTIDE SEQUENCE [LARGE SCALE GENOMIC DNA]</scope>
    <source>
        <strain evidence="9">NUM-2625</strain>
    </source>
</reference>
<evidence type="ECO:0000259" key="7">
    <source>
        <dbReference type="Pfam" id="PF17827"/>
    </source>
</evidence>
<evidence type="ECO:0000313" key="9">
    <source>
        <dbReference type="Proteomes" id="UP000614996"/>
    </source>
</evidence>
<evidence type="ECO:0000259" key="6">
    <source>
        <dbReference type="Pfam" id="PF05175"/>
    </source>
</evidence>
<dbReference type="InterPro" id="IPR004556">
    <property type="entry name" value="HemK-like"/>
</dbReference>
<dbReference type="EC" id="2.1.1.297" evidence="5"/>
<dbReference type="PANTHER" id="PTHR18895:SF74">
    <property type="entry name" value="MTRF1L RELEASE FACTOR GLUTAMINE METHYLTRANSFERASE"/>
    <property type="match status" value="1"/>
</dbReference>
<keyword evidence="3 5" id="KW-0949">S-adenosyl-L-methionine</keyword>
<evidence type="ECO:0000256" key="2">
    <source>
        <dbReference type="ARBA" id="ARBA00022679"/>
    </source>
</evidence>
<dbReference type="CDD" id="cd02440">
    <property type="entry name" value="AdoMet_MTases"/>
    <property type="match status" value="1"/>
</dbReference>
<dbReference type="Proteomes" id="UP000614996">
    <property type="component" value="Unassembled WGS sequence"/>
</dbReference>
<dbReference type="InterPro" id="IPR007848">
    <property type="entry name" value="Small_mtfrase_dom"/>
</dbReference>
<feature type="domain" description="Methyltransferase small" evidence="6">
    <location>
        <begin position="123"/>
        <end position="209"/>
    </location>
</feature>
<dbReference type="GO" id="GO:0102559">
    <property type="term" value="F:peptide chain release factor N(5)-glutamine methyltransferase activity"/>
    <property type="evidence" value="ECO:0007669"/>
    <property type="project" value="UniProtKB-EC"/>
</dbReference>
<dbReference type="RefSeq" id="WP_370466940.1">
    <property type="nucleotide sequence ID" value="NZ_BOPO01000021.1"/>
</dbReference>
<dbReference type="GO" id="GO:0003676">
    <property type="term" value="F:nucleic acid binding"/>
    <property type="evidence" value="ECO:0007669"/>
    <property type="project" value="InterPro"/>
</dbReference>
<dbReference type="GO" id="GO:0032259">
    <property type="term" value="P:methylation"/>
    <property type="evidence" value="ECO:0007669"/>
    <property type="project" value="UniProtKB-KW"/>
</dbReference>
<dbReference type="HAMAP" id="MF_02126">
    <property type="entry name" value="RF_methyltr_PrmC"/>
    <property type="match status" value="1"/>
</dbReference>
<comment type="catalytic activity">
    <reaction evidence="4 5">
        <text>L-glutaminyl-[peptide chain release factor] + S-adenosyl-L-methionine = N(5)-methyl-L-glutaminyl-[peptide chain release factor] + S-adenosyl-L-homocysteine + H(+)</text>
        <dbReference type="Rhea" id="RHEA:42896"/>
        <dbReference type="Rhea" id="RHEA-COMP:10271"/>
        <dbReference type="Rhea" id="RHEA-COMP:10272"/>
        <dbReference type="ChEBI" id="CHEBI:15378"/>
        <dbReference type="ChEBI" id="CHEBI:30011"/>
        <dbReference type="ChEBI" id="CHEBI:57856"/>
        <dbReference type="ChEBI" id="CHEBI:59789"/>
        <dbReference type="ChEBI" id="CHEBI:61891"/>
        <dbReference type="EC" id="2.1.1.297"/>
    </reaction>
</comment>
<comment type="caution">
    <text evidence="8">The sequence shown here is derived from an EMBL/GenBank/DDBJ whole genome shotgun (WGS) entry which is preliminary data.</text>
</comment>
<evidence type="ECO:0000256" key="5">
    <source>
        <dbReference type="HAMAP-Rule" id="MF_02126"/>
    </source>
</evidence>
<organism evidence="8 9">
    <name type="scientific">Actinocatenispora comari</name>
    <dbReference type="NCBI Taxonomy" id="2807577"/>
    <lineage>
        <taxon>Bacteria</taxon>
        <taxon>Bacillati</taxon>
        <taxon>Actinomycetota</taxon>
        <taxon>Actinomycetes</taxon>
        <taxon>Micromonosporales</taxon>
        <taxon>Micromonosporaceae</taxon>
        <taxon>Actinocatenispora</taxon>
    </lineage>
</organism>
<comment type="function">
    <text evidence="5">Methylates the class 1 translation termination release factors RF1/PrfA and RF2/PrfB on the glutamine residue of the universally conserved GGQ motif.</text>
</comment>
<dbReference type="AlphaFoldDB" id="A0A8J4A8S3"/>
<protein>
    <recommendedName>
        <fullName evidence="5">Release factor glutamine methyltransferase</fullName>
        <shortName evidence="5">RF MTase</shortName>
        <ecNumber evidence="5">2.1.1.297</ecNumber>
    </recommendedName>
    <alternativeName>
        <fullName evidence="5">N5-glutamine methyltransferase PrmC</fullName>
    </alternativeName>
    <alternativeName>
        <fullName evidence="5">Protein-(glutamine-N5) MTase PrmC</fullName>
    </alternativeName>
    <alternativeName>
        <fullName evidence="5">Protein-glutamine N-methyltransferase PrmC</fullName>
    </alternativeName>
</protein>
<dbReference type="InterPro" id="IPR019874">
    <property type="entry name" value="RF_methyltr_PrmC"/>
</dbReference>
<comment type="similarity">
    <text evidence="5">Belongs to the protein N5-glutamine methyltransferase family. PrmC subfamily.</text>
</comment>
<dbReference type="NCBIfam" id="TIGR03534">
    <property type="entry name" value="RF_mod_PrmC"/>
    <property type="match status" value="1"/>
</dbReference>
<dbReference type="PROSITE" id="PS00092">
    <property type="entry name" value="N6_MTASE"/>
    <property type="match status" value="1"/>
</dbReference>
<feature type="binding site" evidence="5">
    <location>
        <position position="156"/>
    </location>
    <ligand>
        <name>S-adenosyl-L-methionine</name>
        <dbReference type="ChEBI" id="CHEBI:59789"/>
    </ligand>
</feature>
<feature type="binding site" evidence="5">
    <location>
        <position position="206"/>
    </location>
    <ligand>
        <name>S-adenosyl-L-methionine</name>
        <dbReference type="ChEBI" id="CHEBI:59789"/>
    </ligand>
</feature>
<dbReference type="Gene3D" id="1.10.8.10">
    <property type="entry name" value="DNA helicase RuvA subunit, C-terminal domain"/>
    <property type="match status" value="1"/>
</dbReference>
<gene>
    <name evidence="8" type="primary">hemK_1</name>
    <name evidence="5" type="synonym">prmC</name>
    <name evidence="8" type="ORF">NUM_15620</name>
</gene>
<evidence type="ECO:0000256" key="1">
    <source>
        <dbReference type="ARBA" id="ARBA00022603"/>
    </source>
</evidence>
<dbReference type="InterPro" id="IPR029063">
    <property type="entry name" value="SAM-dependent_MTases_sf"/>
</dbReference>
<evidence type="ECO:0000256" key="4">
    <source>
        <dbReference type="ARBA" id="ARBA00048391"/>
    </source>
</evidence>
<keyword evidence="9" id="KW-1185">Reference proteome</keyword>
<dbReference type="Pfam" id="PF17827">
    <property type="entry name" value="PrmC_N"/>
    <property type="match status" value="1"/>
</dbReference>
<dbReference type="SUPFAM" id="SSF53335">
    <property type="entry name" value="S-adenosyl-L-methionine-dependent methyltransferases"/>
    <property type="match status" value="1"/>
</dbReference>
<dbReference type="Pfam" id="PF05175">
    <property type="entry name" value="MTS"/>
    <property type="match status" value="1"/>
</dbReference>
<evidence type="ECO:0000313" key="8">
    <source>
        <dbReference type="EMBL" id="GIL26308.1"/>
    </source>
</evidence>
<dbReference type="NCBIfam" id="TIGR00536">
    <property type="entry name" value="hemK_fam"/>
    <property type="match status" value="1"/>
</dbReference>
<proteinExistence type="inferred from homology"/>
<name>A0A8J4A8S3_9ACTN</name>
<keyword evidence="1 5" id="KW-0489">Methyltransferase</keyword>
<comment type="caution">
    <text evidence="5">Lacks conserved residue(s) required for the propagation of feature annotation.</text>
</comment>
<keyword evidence="2 5" id="KW-0808">Transferase</keyword>
<dbReference type="InterPro" id="IPR050320">
    <property type="entry name" value="N5-glutamine_MTase"/>
</dbReference>
<accession>A0A8J4A8S3</accession>
<sequence>MQREDRIGSAPDTPDRTPARVVLASAARLLEAAGLPTPRVDAELLAAHVLGVTRGRLALLDDLGRADRDELDELVARRAAGTPLQHLTGVAYFRHLELTVGPGVFVPRPETELLVDAGRALLSRPDPLVVDLCAGSGALGLAMANETPTARVVLVEHDPAALRYLRANARARQAAGDPPVRVVDADVTTDPLLPELAGTVDLVLTNPPYVPAGTPLPPDVAGADPDRALYGGADGLAVIRPLIRQAARLLRPGGALVLEHDDTHGTAVPRLLVAAGYADVADHRDLAGRDRYSTARCPSAGWKTAPS</sequence>
<feature type="domain" description="Release factor glutamine methyltransferase N-terminal" evidence="7">
    <location>
        <begin position="23"/>
        <end position="89"/>
    </location>
</feature>
<dbReference type="InterPro" id="IPR002052">
    <property type="entry name" value="DNA_methylase_N6_adenine_CS"/>
</dbReference>
<feature type="binding site" evidence="5">
    <location>
        <begin position="206"/>
        <end position="209"/>
    </location>
    <ligand>
        <name>substrate</name>
    </ligand>
</feature>
<dbReference type="InterPro" id="IPR040758">
    <property type="entry name" value="PrmC_N"/>
</dbReference>